<keyword evidence="8 9" id="KW-0804">Transcription</keyword>
<evidence type="ECO:0000256" key="6">
    <source>
        <dbReference type="ARBA" id="ARBA00023125"/>
    </source>
</evidence>
<dbReference type="RefSeq" id="WP_345038900.1">
    <property type="nucleotide sequence ID" value="NZ_BAABBA010000005.1"/>
</dbReference>
<evidence type="ECO:0000256" key="7">
    <source>
        <dbReference type="ARBA" id="ARBA00023159"/>
    </source>
</evidence>
<keyword evidence="13" id="KW-1185">Reference proteome</keyword>
<feature type="domain" description="Response regulatory" evidence="11">
    <location>
        <begin position="3"/>
        <end position="119"/>
    </location>
</feature>
<feature type="modified residue" description="4-aspartylphosphate" evidence="10">
    <location>
        <position position="54"/>
    </location>
</feature>
<organism evidence="12 13">
    <name type="scientific">Georgenia daeguensis</name>
    <dbReference type="NCBI Taxonomy" id="908355"/>
    <lineage>
        <taxon>Bacteria</taxon>
        <taxon>Bacillati</taxon>
        <taxon>Actinomycetota</taxon>
        <taxon>Actinomycetes</taxon>
        <taxon>Micrococcales</taxon>
        <taxon>Bogoriellaceae</taxon>
        <taxon>Georgenia</taxon>
    </lineage>
</organism>
<dbReference type="PROSITE" id="PS50110">
    <property type="entry name" value="RESPONSE_REGULATORY"/>
    <property type="match status" value="1"/>
</dbReference>
<evidence type="ECO:0000256" key="10">
    <source>
        <dbReference type="PROSITE-ProRule" id="PRU00169"/>
    </source>
</evidence>
<dbReference type="EMBL" id="BAABBA010000005">
    <property type="protein sequence ID" value="GAA4286887.1"/>
    <property type="molecule type" value="Genomic_DNA"/>
</dbReference>
<sequence>MIGVLIVDDDYMVARIHEGFVRRCEGFEVVGVVHDPAAALEAASRLQPDLVLLDVFLPGPSGLDILAGMREAAPDMDVIVVTAAREADTVKRAVRSGAVQYLMKPFTFSDLRERLQHYRQTHRALAPGATPEQTDVDRLFATPKQTAAALPKGLSVETLQLVGQVLADAGGDLSAAEAAEAAGISRVSARRYLEHLAETGRAEVRLRYGEVGRPERRYAPR</sequence>
<dbReference type="InterPro" id="IPR048714">
    <property type="entry name" value="DpiA-like_HTH"/>
</dbReference>
<dbReference type="InterPro" id="IPR001789">
    <property type="entry name" value="Sig_transdc_resp-reg_receiver"/>
</dbReference>
<evidence type="ECO:0000256" key="1">
    <source>
        <dbReference type="ARBA" id="ARBA00004496"/>
    </source>
</evidence>
<dbReference type="Proteomes" id="UP001499841">
    <property type="component" value="Unassembled WGS sequence"/>
</dbReference>
<keyword evidence="5 9" id="KW-0805">Transcription regulation</keyword>
<keyword evidence="4 9" id="KW-0902">Two-component regulatory system</keyword>
<dbReference type="InterPro" id="IPR024187">
    <property type="entry name" value="Sig_transdc_resp-reg_cit/mal"/>
</dbReference>
<keyword evidence="7 9" id="KW-0010">Activator</keyword>
<accession>A0ABP8ESJ2</accession>
<comment type="caution">
    <text evidence="12">The sequence shown here is derived from an EMBL/GenBank/DDBJ whole genome shotgun (WGS) entry which is preliminary data.</text>
</comment>
<evidence type="ECO:0000313" key="13">
    <source>
        <dbReference type="Proteomes" id="UP001499841"/>
    </source>
</evidence>
<evidence type="ECO:0000256" key="8">
    <source>
        <dbReference type="ARBA" id="ARBA00023163"/>
    </source>
</evidence>
<evidence type="ECO:0000256" key="3">
    <source>
        <dbReference type="ARBA" id="ARBA00022553"/>
    </source>
</evidence>
<dbReference type="SUPFAM" id="SSF52172">
    <property type="entry name" value="CheY-like"/>
    <property type="match status" value="1"/>
</dbReference>
<dbReference type="PANTHER" id="PTHR45526:SF1">
    <property type="entry name" value="TRANSCRIPTIONAL REGULATORY PROTEIN DCUR-RELATED"/>
    <property type="match status" value="1"/>
</dbReference>
<evidence type="ECO:0000256" key="9">
    <source>
        <dbReference type="PIRNR" id="PIRNR006171"/>
    </source>
</evidence>
<dbReference type="CDD" id="cd19925">
    <property type="entry name" value="REC_citrate_TCS"/>
    <property type="match status" value="1"/>
</dbReference>
<reference evidence="13" key="1">
    <citation type="journal article" date="2019" name="Int. J. Syst. Evol. Microbiol.">
        <title>The Global Catalogue of Microorganisms (GCM) 10K type strain sequencing project: providing services to taxonomists for standard genome sequencing and annotation.</title>
        <authorList>
            <consortium name="The Broad Institute Genomics Platform"/>
            <consortium name="The Broad Institute Genome Sequencing Center for Infectious Disease"/>
            <person name="Wu L."/>
            <person name="Ma J."/>
        </authorList>
    </citation>
    <scope>NUCLEOTIDE SEQUENCE [LARGE SCALE GENOMIC DNA]</scope>
    <source>
        <strain evidence="13">JCM 17459</strain>
    </source>
</reference>
<evidence type="ECO:0000256" key="4">
    <source>
        <dbReference type="ARBA" id="ARBA00023012"/>
    </source>
</evidence>
<evidence type="ECO:0000259" key="11">
    <source>
        <dbReference type="PROSITE" id="PS50110"/>
    </source>
</evidence>
<evidence type="ECO:0000256" key="5">
    <source>
        <dbReference type="ARBA" id="ARBA00023015"/>
    </source>
</evidence>
<dbReference type="Pfam" id="PF20714">
    <property type="entry name" value="HTH_64"/>
    <property type="match status" value="1"/>
</dbReference>
<dbReference type="InterPro" id="IPR051271">
    <property type="entry name" value="2C-system_Tx_regulators"/>
</dbReference>
<evidence type="ECO:0000256" key="2">
    <source>
        <dbReference type="ARBA" id="ARBA00022490"/>
    </source>
</evidence>
<comment type="subcellular location">
    <subcellularLocation>
        <location evidence="1 9">Cytoplasm</location>
    </subcellularLocation>
</comment>
<dbReference type="PIRSF" id="PIRSF006171">
    <property type="entry name" value="RR_citrat_malat"/>
    <property type="match status" value="1"/>
</dbReference>
<name>A0ABP8ESJ2_9MICO</name>
<dbReference type="PANTHER" id="PTHR45526">
    <property type="entry name" value="TRANSCRIPTIONAL REGULATORY PROTEIN DPIA"/>
    <property type="match status" value="1"/>
</dbReference>
<dbReference type="InterPro" id="IPR011006">
    <property type="entry name" value="CheY-like_superfamily"/>
</dbReference>
<evidence type="ECO:0000313" key="12">
    <source>
        <dbReference type="EMBL" id="GAA4286887.1"/>
    </source>
</evidence>
<dbReference type="SMART" id="SM00448">
    <property type="entry name" value="REC"/>
    <property type="match status" value="1"/>
</dbReference>
<dbReference type="Pfam" id="PF00072">
    <property type="entry name" value="Response_reg"/>
    <property type="match status" value="1"/>
</dbReference>
<gene>
    <name evidence="12" type="ORF">GCM10022262_12460</name>
</gene>
<keyword evidence="3 10" id="KW-0597">Phosphoprotein</keyword>
<keyword evidence="2 9" id="KW-0963">Cytoplasm</keyword>
<protein>
    <recommendedName>
        <fullName evidence="9">Transcriptional regulatory protein</fullName>
    </recommendedName>
</protein>
<proteinExistence type="predicted"/>
<keyword evidence="6 9" id="KW-0238">DNA-binding</keyword>
<dbReference type="Gene3D" id="3.40.50.2300">
    <property type="match status" value="1"/>
</dbReference>